<evidence type="ECO:0000256" key="1">
    <source>
        <dbReference type="SAM" id="MobiDB-lite"/>
    </source>
</evidence>
<name>A0ABT2JWX2_9ACTN</name>
<gene>
    <name evidence="4" type="ORF">LHJ74_21260</name>
</gene>
<dbReference type="InterPro" id="IPR005693">
    <property type="entry name" value="Mce"/>
</dbReference>
<dbReference type="InterPro" id="IPR052336">
    <property type="entry name" value="MlaD_Phospholipid_Transporter"/>
</dbReference>
<protein>
    <submittedName>
        <fullName evidence="4">MCE family protein</fullName>
    </submittedName>
</protein>
<organism evidence="4 5">
    <name type="scientific">Streptomyces gossypii</name>
    <dbReference type="NCBI Taxonomy" id="2883101"/>
    <lineage>
        <taxon>Bacteria</taxon>
        <taxon>Bacillati</taxon>
        <taxon>Actinomycetota</taxon>
        <taxon>Actinomycetes</taxon>
        <taxon>Kitasatosporales</taxon>
        <taxon>Streptomycetaceae</taxon>
        <taxon>Streptomyces</taxon>
    </lineage>
</organism>
<evidence type="ECO:0000313" key="4">
    <source>
        <dbReference type="EMBL" id="MCT2592402.1"/>
    </source>
</evidence>
<dbReference type="PANTHER" id="PTHR33371">
    <property type="entry name" value="INTERMEMBRANE PHOSPHOLIPID TRANSPORT SYSTEM BINDING PROTEIN MLAD-RELATED"/>
    <property type="match status" value="1"/>
</dbReference>
<feature type="domain" description="Mammalian cell entry C-terminal" evidence="3">
    <location>
        <begin position="131"/>
        <end position="305"/>
    </location>
</feature>
<evidence type="ECO:0000259" key="2">
    <source>
        <dbReference type="Pfam" id="PF02470"/>
    </source>
</evidence>
<dbReference type="PANTHER" id="PTHR33371:SF4">
    <property type="entry name" value="INTERMEMBRANE PHOSPHOLIPID TRANSPORT SYSTEM BINDING PROTEIN MLAD"/>
    <property type="match status" value="1"/>
</dbReference>
<dbReference type="InterPro" id="IPR003399">
    <property type="entry name" value="Mce/MlaD"/>
</dbReference>
<dbReference type="EMBL" id="JAJAGO010000010">
    <property type="protein sequence ID" value="MCT2592402.1"/>
    <property type="molecule type" value="Genomic_DNA"/>
</dbReference>
<dbReference type="InterPro" id="IPR024516">
    <property type="entry name" value="Mce_C"/>
</dbReference>
<feature type="domain" description="Mce/MlaD" evidence="2">
    <location>
        <begin position="50"/>
        <end position="124"/>
    </location>
</feature>
<evidence type="ECO:0000259" key="3">
    <source>
        <dbReference type="Pfam" id="PF11887"/>
    </source>
</evidence>
<evidence type="ECO:0000313" key="5">
    <source>
        <dbReference type="Proteomes" id="UP001156389"/>
    </source>
</evidence>
<feature type="region of interest" description="Disordered" evidence="1">
    <location>
        <begin position="335"/>
        <end position="379"/>
    </location>
</feature>
<dbReference type="RefSeq" id="WP_260219726.1">
    <property type="nucleotide sequence ID" value="NZ_JAJAGO010000010.1"/>
</dbReference>
<dbReference type="Pfam" id="PF11887">
    <property type="entry name" value="Mce4_CUP1"/>
    <property type="match status" value="1"/>
</dbReference>
<sequence length="379" mass="39357">MADDPQRSGGRIRRAAGLRLRRALLLGLVLALVVTGSLAGARAVFGGGDGIRLTAYFDKTISVHEGSDLRVLGIRVGNVDGIHPEGERVKVTFSLDEGVRVPDKVQAVVVAPSVVSGRFIQLSPAYGGGPQLRDGGVIPQARTATPMEVDELLKSISDLAEALGPDGANKDGALEGLVDTGAENLKGNGREIGNTIQQLGGASRVLNGSSADLVASIKQLQKFTTMLKKNDGKVRTVSRQLSDVSTFLAQDKEALAAALRQLGTALGKVKGFVKSNRGKIKTNVDRLADLTQSMVDQRGSLAEGLDALPLAASNLGNAYNPGTRTIDGRADLNELSMGRGEQPDGGARPQSLPALPLPPVGSVYGSPAGGSEHGPGEDR</sequence>
<accession>A0ABT2JWX2</accession>
<comment type="caution">
    <text evidence="4">The sequence shown here is derived from an EMBL/GenBank/DDBJ whole genome shotgun (WGS) entry which is preliminary data.</text>
</comment>
<dbReference type="Pfam" id="PF02470">
    <property type="entry name" value="MlaD"/>
    <property type="match status" value="1"/>
</dbReference>
<dbReference type="NCBIfam" id="TIGR00996">
    <property type="entry name" value="Mtu_fam_mce"/>
    <property type="match status" value="1"/>
</dbReference>
<keyword evidence="5" id="KW-1185">Reference proteome</keyword>
<dbReference type="Proteomes" id="UP001156389">
    <property type="component" value="Unassembled WGS sequence"/>
</dbReference>
<proteinExistence type="predicted"/>
<reference evidence="4 5" key="1">
    <citation type="submission" date="2021-10" db="EMBL/GenBank/DDBJ databases">
        <title>Streptomyces gossypii sp. nov., isolated from soil collected from cotton field.</title>
        <authorList>
            <person name="Ge X."/>
            <person name="Chen X."/>
            <person name="Liu W."/>
        </authorList>
    </citation>
    <scope>NUCLEOTIDE SEQUENCE [LARGE SCALE GENOMIC DNA]</scope>
    <source>
        <strain evidence="4 5">N2-109</strain>
    </source>
</reference>